<reference evidence="2" key="1">
    <citation type="submission" date="2024-03" db="EMBL/GenBank/DDBJ databases">
        <title>Deinococcus weizhi sp. nov., isolated from human skin.</title>
        <authorList>
            <person name="Wei Z."/>
            <person name="Tian F."/>
            <person name="Yang C."/>
            <person name="Xin L.T."/>
            <person name="Wen Z.J."/>
            <person name="Lan K.C."/>
            <person name="Yu L."/>
            <person name="Zhe W."/>
            <person name="Dan F.D."/>
            <person name="Jun W."/>
            <person name="Rui Z."/>
            <person name="Yong X.J."/>
            <person name="Ting Y."/>
            <person name="Wei X."/>
            <person name="Xu Z.G."/>
            <person name="Xin Z."/>
            <person name="Dong F.G."/>
            <person name="Ni X.M."/>
            <person name="Zheng M.G."/>
            <person name="Chun Y."/>
            <person name="Qian W.X."/>
        </authorList>
    </citation>
    <scope>NUCLEOTIDE SEQUENCE</scope>
    <source>
        <strain evidence="2">VB142</strain>
        <plasmid evidence="2">p3</plasmid>
    </source>
</reference>
<organism evidence="2">
    <name type="scientific">Deinococcus sp. VB142</name>
    <dbReference type="NCBI Taxonomy" id="3112952"/>
    <lineage>
        <taxon>Bacteria</taxon>
        <taxon>Thermotogati</taxon>
        <taxon>Deinococcota</taxon>
        <taxon>Deinococci</taxon>
        <taxon>Deinococcales</taxon>
        <taxon>Deinococcaceae</taxon>
        <taxon>Deinococcus</taxon>
    </lineage>
</organism>
<proteinExistence type="predicted"/>
<feature type="compositionally biased region" description="Basic and acidic residues" evidence="1">
    <location>
        <begin position="257"/>
        <end position="273"/>
    </location>
</feature>
<dbReference type="Gene3D" id="1.10.10.10">
    <property type="entry name" value="Winged helix-like DNA-binding domain superfamily/Winged helix DNA-binding domain"/>
    <property type="match status" value="1"/>
</dbReference>
<name>A0AAU6Q895_9DEIO</name>
<sequence>MSNEAQGDQKKIDYTARFLAMTSAALRLGESDEVTAKKKLEPAQEAAPPPPPHDEEAPEPWLITAEELEAIDREEQERQARKNARVKVKLEQPHALTELLELKKYRPKRGRGAGTEGAGALARLAYDLACRVLQFRPYLYDKDGKLPSQIVLHLSGEMVAEVLGVSENTVREWTSQLAADGFLEARPHYTTAKNWAGEDVTMMDGTLYAVRLKPGRNARLRYSDMKRQYRDLDADRKAGRTAYNAIQSAHQKAQRWAEWRAAEDAKGKHDPDAGKNTSGSSHSPEERVREELRQQLRRWAVIPGDLDINPVNSDSELFGDEGPTQGPRTVLDVVHSLPLLGLAHYSERAALVGIMGATLARALNDQHSRNFYCRLIWEAWNQELMGIPGLQALATQIMRLEIDRREWKDLRSPGALLASRMRAA</sequence>
<geneLocation type="plasmid" evidence="2">
    <name>p3</name>
</geneLocation>
<protein>
    <recommendedName>
        <fullName evidence="3">Replication protein</fullName>
    </recommendedName>
</protein>
<feature type="region of interest" description="Disordered" evidence="1">
    <location>
        <begin position="33"/>
        <end position="61"/>
    </location>
</feature>
<gene>
    <name evidence="2" type="ORF">WDJ50_18745</name>
</gene>
<evidence type="ECO:0008006" key="3">
    <source>
        <dbReference type="Google" id="ProtNLM"/>
    </source>
</evidence>
<accession>A0AAU6Q895</accession>
<dbReference type="InterPro" id="IPR036388">
    <property type="entry name" value="WH-like_DNA-bd_sf"/>
</dbReference>
<keyword evidence="2" id="KW-0614">Plasmid</keyword>
<evidence type="ECO:0000313" key="2">
    <source>
        <dbReference type="EMBL" id="WYF46847.1"/>
    </source>
</evidence>
<dbReference type="EMBL" id="CP149786">
    <property type="protein sequence ID" value="WYF46847.1"/>
    <property type="molecule type" value="Genomic_DNA"/>
</dbReference>
<dbReference type="RefSeq" id="WP_339098366.1">
    <property type="nucleotide sequence ID" value="NZ_CP149786.1"/>
</dbReference>
<evidence type="ECO:0000256" key="1">
    <source>
        <dbReference type="SAM" id="MobiDB-lite"/>
    </source>
</evidence>
<feature type="region of interest" description="Disordered" evidence="1">
    <location>
        <begin position="257"/>
        <end position="290"/>
    </location>
</feature>
<dbReference type="AlphaFoldDB" id="A0AAU6Q895"/>